<sequence length="102" mass="10834">MPVVKELVDHILHHTDAEDAERDPSQAPGVAGRAQLVRAAVAGLVDDARDLPVDAILQEVSAAAPALPEAASFGRALTNMVGEPRPQLRIQTWVGKNDEGRP</sequence>
<dbReference type="EMBL" id="LAZR01004751">
    <property type="protein sequence ID" value="KKN05891.1"/>
    <property type="molecule type" value="Genomic_DNA"/>
</dbReference>
<organism evidence="1">
    <name type="scientific">marine sediment metagenome</name>
    <dbReference type="NCBI Taxonomy" id="412755"/>
    <lineage>
        <taxon>unclassified sequences</taxon>
        <taxon>metagenomes</taxon>
        <taxon>ecological metagenomes</taxon>
    </lineage>
</organism>
<protein>
    <submittedName>
        <fullName evidence="1">Uncharacterized protein</fullName>
    </submittedName>
</protein>
<reference evidence="1" key="1">
    <citation type="journal article" date="2015" name="Nature">
        <title>Complex archaea that bridge the gap between prokaryotes and eukaryotes.</title>
        <authorList>
            <person name="Spang A."/>
            <person name="Saw J.H."/>
            <person name="Jorgensen S.L."/>
            <person name="Zaremba-Niedzwiedzka K."/>
            <person name="Martijn J."/>
            <person name="Lind A.E."/>
            <person name="van Eijk R."/>
            <person name="Schleper C."/>
            <person name="Guy L."/>
            <person name="Ettema T.J."/>
        </authorList>
    </citation>
    <scope>NUCLEOTIDE SEQUENCE</scope>
</reference>
<name>A0A0F9PXY9_9ZZZZ</name>
<accession>A0A0F9PXY9</accession>
<comment type="caution">
    <text evidence="1">The sequence shown here is derived from an EMBL/GenBank/DDBJ whole genome shotgun (WGS) entry which is preliminary data.</text>
</comment>
<dbReference type="AlphaFoldDB" id="A0A0F9PXY9"/>
<gene>
    <name evidence="1" type="ORF">LCGC14_1082850</name>
</gene>
<evidence type="ECO:0000313" key="1">
    <source>
        <dbReference type="EMBL" id="KKN05891.1"/>
    </source>
</evidence>
<proteinExistence type="predicted"/>